<sequence>MGGPGGPSVSHLKLWALEKAAFETLDSQPDRAPQRRPADPSPRASPKSERKDSMEQQQLLQQLLQLKQKREEEEKVEEPAQERVLLSPPHATPKSSPLSPRRLSRDSSTSRSPAFAAGTRPSAKPGKNRPVTPMNSPAAFSGAGDEGVPHVFVSMPRGATPAAGTPPLQEELTSLLPTLTLAGDRGLASALNSVPSRGRLGIAEAEEIDELVLEPAPPALTESSPQAQQAEAMADEGTPMSDILGSLSSAADQECWKLLQDQLAVMHRDVQDYAHRTFPAKRFQRVNGAGPPRRLDAALPEAPAPAVRPQAPYGSGHSGSASFEPPRARPISRCQSQPESWAPPAPPTPQTPQFDPRSPLRRMSPQQELQRQDGSTGSNEATQEQPAPPWVPGLRPQMQLQPPQLQPPQLQPPQLQWHSQDRFIPVGPPAPAGLRGRPPGVVGPGASKAGMGG</sequence>
<evidence type="ECO:0000313" key="2">
    <source>
        <dbReference type="EMBL" id="CAJ1408910.1"/>
    </source>
</evidence>
<protein>
    <submittedName>
        <fullName evidence="2">Uncharacterized protein</fullName>
    </submittedName>
</protein>
<dbReference type="Proteomes" id="UP001178507">
    <property type="component" value="Unassembled WGS sequence"/>
</dbReference>
<organism evidence="2 3">
    <name type="scientific">Effrenium voratum</name>
    <dbReference type="NCBI Taxonomy" id="2562239"/>
    <lineage>
        <taxon>Eukaryota</taxon>
        <taxon>Sar</taxon>
        <taxon>Alveolata</taxon>
        <taxon>Dinophyceae</taxon>
        <taxon>Suessiales</taxon>
        <taxon>Symbiodiniaceae</taxon>
        <taxon>Effrenium</taxon>
    </lineage>
</organism>
<gene>
    <name evidence="2" type="ORF">EVOR1521_LOCUS30131</name>
</gene>
<comment type="caution">
    <text evidence="2">The sequence shown here is derived from an EMBL/GenBank/DDBJ whole genome shotgun (WGS) entry which is preliminary data.</text>
</comment>
<feature type="compositionally biased region" description="Low complexity" evidence="1">
    <location>
        <begin position="55"/>
        <end position="66"/>
    </location>
</feature>
<proteinExistence type="predicted"/>
<name>A0AA36JME6_9DINO</name>
<feature type="compositionally biased region" description="Basic and acidic residues" evidence="1">
    <location>
        <begin position="28"/>
        <end position="38"/>
    </location>
</feature>
<accession>A0AA36JME6</accession>
<dbReference type="EMBL" id="CAUJNA010003738">
    <property type="protein sequence ID" value="CAJ1408910.1"/>
    <property type="molecule type" value="Genomic_DNA"/>
</dbReference>
<feature type="compositionally biased region" description="Low complexity" evidence="1">
    <location>
        <begin position="158"/>
        <end position="168"/>
    </location>
</feature>
<evidence type="ECO:0000256" key="1">
    <source>
        <dbReference type="SAM" id="MobiDB-lite"/>
    </source>
</evidence>
<feature type="compositionally biased region" description="Pro residues" evidence="1">
    <location>
        <begin position="341"/>
        <end position="350"/>
    </location>
</feature>
<reference evidence="2" key="1">
    <citation type="submission" date="2023-08" db="EMBL/GenBank/DDBJ databases">
        <authorList>
            <person name="Chen Y."/>
            <person name="Shah S."/>
            <person name="Dougan E. K."/>
            <person name="Thang M."/>
            <person name="Chan C."/>
        </authorList>
    </citation>
    <scope>NUCLEOTIDE SEQUENCE</scope>
</reference>
<feature type="compositionally biased region" description="Low complexity" evidence="1">
    <location>
        <begin position="92"/>
        <end position="113"/>
    </location>
</feature>
<feature type="region of interest" description="Disordered" evidence="1">
    <location>
        <begin position="277"/>
        <end position="453"/>
    </location>
</feature>
<feature type="region of interest" description="Disordered" evidence="1">
    <location>
        <begin position="23"/>
        <end position="168"/>
    </location>
</feature>
<evidence type="ECO:0000313" key="3">
    <source>
        <dbReference type="Proteomes" id="UP001178507"/>
    </source>
</evidence>
<feature type="compositionally biased region" description="Low complexity" evidence="1">
    <location>
        <begin position="432"/>
        <end position="446"/>
    </location>
</feature>
<feature type="compositionally biased region" description="Low complexity" evidence="1">
    <location>
        <begin position="297"/>
        <end position="309"/>
    </location>
</feature>
<dbReference type="AlphaFoldDB" id="A0AA36JME6"/>
<feature type="region of interest" description="Disordered" evidence="1">
    <location>
        <begin position="218"/>
        <end position="244"/>
    </location>
</feature>
<feature type="compositionally biased region" description="Polar residues" evidence="1">
    <location>
        <begin position="364"/>
        <end position="385"/>
    </location>
</feature>
<feature type="compositionally biased region" description="Basic and acidic residues" evidence="1">
    <location>
        <begin position="68"/>
        <end position="81"/>
    </location>
</feature>
<keyword evidence="3" id="KW-1185">Reference proteome</keyword>